<dbReference type="InterPro" id="IPR002646">
    <property type="entry name" value="PolA_pol_head_dom"/>
</dbReference>
<dbReference type="GO" id="GO:0016779">
    <property type="term" value="F:nucleotidyltransferase activity"/>
    <property type="evidence" value="ECO:0007669"/>
    <property type="project" value="UniProtKB-KW"/>
</dbReference>
<accession>A0A4P8XIZ7</accession>
<dbReference type="SUPFAM" id="SSF81301">
    <property type="entry name" value="Nucleotidyltransferase"/>
    <property type="match status" value="1"/>
</dbReference>
<evidence type="ECO:0000256" key="8">
    <source>
        <dbReference type="ARBA" id="ARBA00022884"/>
    </source>
</evidence>
<dbReference type="Pfam" id="PF01743">
    <property type="entry name" value="PolyA_pol"/>
    <property type="match status" value="1"/>
</dbReference>
<dbReference type="OrthoDB" id="9805698at2"/>
<evidence type="ECO:0000256" key="6">
    <source>
        <dbReference type="ARBA" id="ARBA00022741"/>
    </source>
</evidence>
<dbReference type="Gene3D" id="3.30.460.10">
    <property type="entry name" value="Beta Polymerase, domain 2"/>
    <property type="match status" value="1"/>
</dbReference>
<evidence type="ECO:0000256" key="9">
    <source>
        <dbReference type="RuleBase" id="RU003953"/>
    </source>
</evidence>
<dbReference type="InterPro" id="IPR032810">
    <property type="entry name" value="CCA-adding_enz_C"/>
</dbReference>
<dbReference type="Pfam" id="PF12627">
    <property type="entry name" value="PolyA_pol_RNAbd"/>
    <property type="match status" value="1"/>
</dbReference>
<evidence type="ECO:0000256" key="3">
    <source>
        <dbReference type="ARBA" id="ARBA00022694"/>
    </source>
</evidence>
<evidence type="ECO:0000256" key="7">
    <source>
        <dbReference type="ARBA" id="ARBA00022842"/>
    </source>
</evidence>
<dbReference type="Gene3D" id="1.10.3090.10">
    <property type="entry name" value="cca-adding enzyme, domain 2"/>
    <property type="match status" value="1"/>
</dbReference>
<keyword evidence="6" id="KW-0547">Nucleotide-binding</keyword>
<evidence type="ECO:0000313" key="13">
    <source>
        <dbReference type="EMBL" id="QCT02597.1"/>
    </source>
</evidence>
<dbReference type="Gene3D" id="1.10.246.80">
    <property type="match status" value="1"/>
</dbReference>
<dbReference type="KEGG" id="palo:E6C60_1882"/>
<dbReference type="GO" id="GO:0000049">
    <property type="term" value="F:tRNA binding"/>
    <property type="evidence" value="ECO:0007669"/>
    <property type="project" value="TreeGrafter"/>
</dbReference>
<dbReference type="RefSeq" id="WP_138225597.1">
    <property type="nucleotide sequence ID" value="NZ_CP040396.1"/>
</dbReference>
<evidence type="ECO:0000256" key="5">
    <source>
        <dbReference type="ARBA" id="ARBA00022723"/>
    </source>
</evidence>
<evidence type="ECO:0000256" key="2">
    <source>
        <dbReference type="ARBA" id="ARBA00022679"/>
    </source>
</evidence>
<dbReference type="InterPro" id="IPR043519">
    <property type="entry name" value="NT_sf"/>
</dbReference>
<feature type="domain" description="Poly A polymerase head" evidence="10">
    <location>
        <begin position="36"/>
        <end position="155"/>
    </location>
</feature>
<evidence type="ECO:0000256" key="1">
    <source>
        <dbReference type="ARBA" id="ARBA00001946"/>
    </source>
</evidence>
<dbReference type="Pfam" id="PF13735">
    <property type="entry name" value="tRNA_NucTran2_2"/>
    <property type="match status" value="1"/>
</dbReference>
<comment type="cofactor">
    <cofactor evidence="1">
        <name>Mg(2+)</name>
        <dbReference type="ChEBI" id="CHEBI:18420"/>
    </cofactor>
</comment>
<dbReference type="SUPFAM" id="SSF81891">
    <property type="entry name" value="Poly A polymerase C-terminal region-like"/>
    <property type="match status" value="1"/>
</dbReference>
<keyword evidence="2 9" id="KW-0808">Transferase</keyword>
<dbReference type="PANTHER" id="PTHR46173">
    <property type="entry name" value="CCA TRNA NUCLEOTIDYLTRANSFERASE 1, MITOCHONDRIAL"/>
    <property type="match status" value="1"/>
</dbReference>
<evidence type="ECO:0000259" key="12">
    <source>
        <dbReference type="Pfam" id="PF13735"/>
    </source>
</evidence>
<keyword evidence="3" id="KW-0819">tRNA processing</keyword>
<evidence type="ECO:0000259" key="10">
    <source>
        <dbReference type="Pfam" id="PF01743"/>
    </source>
</evidence>
<dbReference type="NCBIfam" id="NF009814">
    <property type="entry name" value="PRK13299.1"/>
    <property type="match status" value="1"/>
</dbReference>
<feature type="domain" description="tRNA nucleotidyltransferase/poly(A) polymerase RNA and SrmB- binding" evidence="11">
    <location>
        <begin position="182"/>
        <end position="237"/>
    </location>
</feature>
<dbReference type="AlphaFoldDB" id="A0A4P8XIZ7"/>
<dbReference type="Proteomes" id="UP000300879">
    <property type="component" value="Chromosome"/>
</dbReference>
<dbReference type="GO" id="GO:0000166">
    <property type="term" value="F:nucleotide binding"/>
    <property type="evidence" value="ECO:0007669"/>
    <property type="project" value="UniProtKB-KW"/>
</dbReference>
<keyword evidence="14" id="KW-1185">Reference proteome</keyword>
<evidence type="ECO:0000313" key="14">
    <source>
        <dbReference type="Proteomes" id="UP000300879"/>
    </source>
</evidence>
<dbReference type="CDD" id="cd05398">
    <property type="entry name" value="NT_ClassII-CCAase"/>
    <property type="match status" value="1"/>
</dbReference>
<keyword evidence="4 13" id="KW-0548">Nucleotidyltransferase</keyword>
<proteinExistence type="inferred from homology"/>
<dbReference type="EMBL" id="CP040396">
    <property type="protein sequence ID" value="QCT02597.1"/>
    <property type="molecule type" value="Genomic_DNA"/>
</dbReference>
<dbReference type="GO" id="GO:0046872">
    <property type="term" value="F:metal ion binding"/>
    <property type="evidence" value="ECO:0007669"/>
    <property type="project" value="UniProtKB-KW"/>
</dbReference>
<keyword evidence="5" id="KW-0479">Metal-binding</keyword>
<protein>
    <submittedName>
        <fullName evidence="13">Polynucleotide adenylyltransferase region</fullName>
    </submittedName>
</protein>
<keyword evidence="7" id="KW-0460">Magnesium</keyword>
<sequence>MAELHNNTIWKHADKDLADGSAQVISILQGEGHEAFWVGGCVRDEYMGRTVNDMDITTNALPEVTLSLFEKVIPTGMKHGTVTVLMHGHAYEVTTYRIEKGYEDHRRPSEVEFVDDIEKDLRRRDFTMNAMALAMDGRFVDPFGGRSDIDDRLIRCVGDPKVRFQEDALRMIRCIRFASNFGFMIAKDTWAALLEQRSTLGWVAMERIRTELDKLMSGPDPLRGLELIREGRLYEHVKMPFPYRGHQSAYISAIPAVRMSSPEQVDVRYALLLLGCRIPSSTPLLRQWTFSNRRMELIKKLLQLQEAWTENSEGLTSEQARLLWIRCVLIAGEPIAALWLELQQAVQTAGGTPAVDIPQARAWLSGMPVKSLRELALTGDGLLSAVGRRGGPWMKPLLSHLLLLAASGQVGNDTTLLIEEAKRVIIDEGI</sequence>
<dbReference type="InterPro" id="IPR032828">
    <property type="entry name" value="PolyA_RNA-bd"/>
</dbReference>
<feature type="domain" description="CCA-adding enzyme C-terminal" evidence="12">
    <location>
        <begin position="271"/>
        <end position="420"/>
    </location>
</feature>
<gene>
    <name evidence="13" type="ORF">E6C60_1882</name>
</gene>
<name>A0A4P8XIZ7_9BACL</name>
<dbReference type="GO" id="GO:0008033">
    <property type="term" value="P:tRNA processing"/>
    <property type="evidence" value="ECO:0007669"/>
    <property type="project" value="UniProtKB-KW"/>
</dbReference>
<dbReference type="InterPro" id="IPR050264">
    <property type="entry name" value="Bact_CCA-adding_enz_type3_sf"/>
</dbReference>
<organism evidence="13 14">
    <name type="scientific">Paenibacillus algicola</name>
    <dbReference type="NCBI Taxonomy" id="2565926"/>
    <lineage>
        <taxon>Bacteria</taxon>
        <taxon>Bacillati</taxon>
        <taxon>Bacillota</taxon>
        <taxon>Bacilli</taxon>
        <taxon>Bacillales</taxon>
        <taxon>Paenibacillaceae</taxon>
        <taxon>Paenibacillus</taxon>
    </lineage>
</organism>
<keyword evidence="8 9" id="KW-0694">RNA-binding</keyword>
<dbReference type="PANTHER" id="PTHR46173:SF1">
    <property type="entry name" value="CCA TRNA NUCLEOTIDYLTRANSFERASE 1, MITOCHONDRIAL"/>
    <property type="match status" value="1"/>
</dbReference>
<evidence type="ECO:0000259" key="11">
    <source>
        <dbReference type="Pfam" id="PF12627"/>
    </source>
</evidence>
<reference evidence="13 14" key="1">
    <citation type="submission" date="2019-05" db="EMBL/GenBank/DDBJ databases">
        <authorList>
            <person name="Chen C."/>
        </authorList>
    </citation>
    <scope>NUCLEOTIDE SEQUENCE [LARGE SCALE GENOMIC DNA]</scope>
    <source>
        <strain evidence="13 14">HB172198</strain>
    </source>
</reference>
<evidence type="ECO:0000256" key="4">
    <source>
        <dbReference type="ARBA" id="ARBA00022695"/>
    </source>
</evidence>
<comment type="similarity">
    <text evidence="9">Belongs to the tRNA nucleotidyltransferase/poly(A) polymerase family.</text>
</comment>